<dbReference type="PANTHER" id="PTHR11920:SF335">
    <property type="entry name" value="GUANYLATE CYCLASE"/>
    <property type="match status" value="1"/>
</dbReference>
<dbReference type="Gene3D" id="3.30.70.1230">
    <property type="entry name" value="Nucleotide cyclase"/>
    <property type="match status" value="2"/>
</dbReference>
<evidence type="ECO:0000256" key="3">
    <source>
        <dbReference type="ARBA" id="ARBA00022741"/>
    </source>
</evidence>
<accession>A0A7S4RA43</accession>
<feature type="domain" description="Guanylate cyclase" evidence="9">
    <location>
        <begin position="334"/>
        <end position="470"/>
    </location>
</feature>
<dbReference type="SUPFAM" id="SSF55073">
    <property type="entry name" value="Nucleotide cyclase"/>
    <property type="match status" value="2"/>
</dbReference>
<dbReference type="Pfam" id="PF00211">
    <property type="entry name" value="Guanylate_cyc"/>
    <property type="match status" value="2"/>
</dbReference>
<gene>
    <name evidence="10" type="ORF">AMON00008_LOCUS31705</name>
</gene>
<dbReference type="InterPro" id="IPR050401">
    <property type="entry name" value="Cyclic_nucleotide_synthase"/>
</dbReference>
<protein>
    <recommendedName>
        <fullName evidence="9">Guanylate cyclase domain-containing protein</fullName>
    </recommendedName>
</protein>
<evidence type="ECO:0000256" key="2">
    <source>
        <dbReference type="ARBA" id="ARBA00022692"/>
    </source>
</evidence>
<dbReference type="EMBL" id="HBNR01045588">
    <property type="protein sequence ID" value="CAE4606659.1"/>
    <property type="molecule type" value="Transcribed_RNA"/>
</dbReference>
<keyword evidence="4 8" id="KW-1133">Transmembrane helix</keyword>
<feature type="transmembrane region" description="Helical" evidence="8">
    <location>
        <begin position="126"/>
        <end position="144"/>
    </location>
</feature>
<evidence type="ECO:0000256" key="1">
    <source>
        <dbReference type="ARBA" id="ARBA00004370"/>
    </source>
</evidence>
<keyword evidence="2 8" id="KW-0812">Transmembrane</keyword>
<feature type="transmembrane region" description="Helical" evidence="8">
    <location>
        <begin position="830"/>
        <end position="849"/>
    </location>
</feature>
<name>A0A7S4RA43_9DINO</name>
<dbReference type="PROSITE" id="PS50125">
    <property type="entry name" value="GUANYLATE_CYCLASE_2"/>
    <property type="match status" value="2"/>
</dbReference>
<feature type="transmembrane region" description="Helical" evidence="8">
    <location>
        <begin position="223"/>
        <end position="240"/>
    </location>
</feature>
<feature type="domain" description="Guanylate cyclase" evidence="9">
    <location>
        <begin position="903"/>
        <end position="1031"/>
    </location>
</feature>
<evidence type="ECO:0000256" key="5">
    <source>
        <dbReference type="ARBA" id="ARBA00023136"/>
    </source>
</evidence>
<feature type="region of interest" description="Disordered" evidence="7">
    <location>
        <begin position="518"/>
        <end position="546"/>
    </location>
</feature>
<dbReference type="SMART" id="SM00044">
    <property type="entry name" value="CYCc"/>
    <property type="match status" value="2"/>
</dbReference>
<feature type="transmembrane region" description="Helical" evidence="8">
    <location>
        <begin position="687"/>
        <end position="711"/>
    </location>
</feature>
<evidence type="ECO:0000256" key="8">
    <source>
        <dbReference type="SAM" id="Phobius"/>
    </source>
</evidence>
<dbReference type="GO" id="GO:0035556">
    <property type="term" value="P:intracellular signal transduction"/>
    <property type="evidence" value="ECO:0007669"/>
    <property type="project" value="InterPro"/>
</dbReference>
<dbReference type="GO" id="GO:0005886">
    <property type="term" value="C:plasma membrane"/>
    <property type="evidence" value="ECO:0007669"/>
    <property type="project" value="TreeGrafter"/>
</dbReference>
<dbReference type="GO" id="GO:0004383">
    <property type="term" value="F:guanylate cyclase activity"/>
    <property type="evidence" value="ECO:0007669"/>
    <property type="project" value="TreeGrafter"/>
</dbReference>
<dbReference type="PANTHER" id="PTHR11920">
    <property type="entry name" value="GUANYLYL CYCLASE"/>
    <property type="match status" value="1"/>
</dbReference>
<organism evidence="10">
    <name type="scientific">Alexandrium monilatum</name>
    <dbReference type="NCBI Taxonomy" id="311494"/>
    <lineage>
        <taxon>Eukaryota</taxon>
        <taxon>Sar</taxon>
        <taxon>Alveolata</taxon>
        <taxon>Dinophyceae</taxon>
        <taxon>Gonyaulacales</taxon>
        <taxon>Pyrocystaceae</taxon>
        <taxon>Alexandrium</taxon>
    </lineage>
</organism>
<reference evidence="10" key="1">
    <citation type="submission" date="2021-01" db="EMBL/GenBank/DDBJ databases">
        <authorList>
            <person name="Corre E."/>
            <person name="Pelletier E."/>
            <person name="Niang G."/>
            <person name="Scheremetjew M."/>
            <person name="Finn R."/>
            <person name="Kale V."/>
            <person name="Holt S."/>
            <person name="Cochrane G."/>
            <person name="Meng A."/>
            <person name="Brown T."/>
            <person name="Cohen L."/>
        </authorList>
    </citation>
    <scope>NUCLEOTIDE SEQUENCE</scope>
    <source>
        <strain evidence="10">CCMP3105</strain>
    </source>
</reference>
<feature type="region of interest" description="Disordered" evidence="7">
    <location>
        <begin position="1"/>
        <end position="49"/>
    </location>
</feature>
<dbReference type="AlphaFoldDB" id="A0A7S4RA43"/>
<dbReference type="InterPro" id="IPR001054">
    <property type="entry name" value="A/G_cyclase"/>
</dbReference>
<dbReference type="GO" id="GO:0004016">
    <property type="term" value="F:adenylate cyclase activity"/>
    <property type="evidence" value="ECO:0007669"/>
    <property type="project" value="TreeGrafter"/>
</dbReference>
<dbReference type="InterPro" id="IPR029787">
    <property type="entry name" value="Nucleotide_cyclase"/>
</dbReference>
<dbReference type="GO" id="GO:0001653">
    <property type="term" value="F:peptide receptor activity"/>
    <property type="evidence" value="ECO:0007669"/>
    <property type="project" value="TreeGrafter"/>
</dbReference>
<feature type="transmembrane region" description="Helical" evidence="8">
    <location>
        <begin position="192"/>
        <end position="211"/>
    </location>
</feature>
<sequence>MSTYALEPPHDGIFHFNSRSGSGGSGGSTEDEDEDSEEDSSGFESKGSERWGGCHCKICSHDGACAIVSRPPLERELQHRNIVSGSKVLIVVVGALVFGEATIAVVIWISAHQMSHFLIAFGKLRIIFRGIVQAGTLVSLCTCLRLQRPSYALYLCTVFIWLSYNSIFWLFLPLEEMQKFAGNVHFFSKDESGYIALHGNMLLMFLLPLIIPEMRLMSLISRAWIGLFFLIILSQIARGAGDVSPEGRARRYRFNFDLTVGVLFLGAGFIIVSGRKRVLEEEQLAIFRLDQQKKGVSENMFNILGCMVPSFLLVPMLKDPEGMKPIAYNVERASVLFIMLANFEQMVTGTISPHQLLIILNRHFTQIDDVCESNGVTKIETVGCEYVCAVGVVPDDRVTDQRQGHHSILCKLVRVACRLLELQRRPQWRQEPVAFQMGIHTGPVVAGVVGRRLPRFRLFGDTVNTAARMMQRGMPGEVQFGVATREELPNWVALEERGQVEMKGKGLMTTYLLRPGHLRSPHPQAGAHGDSSPAVQGSGADMTRSLNLEPNMPPAVSGVGPLMSRGLTQMLLECAERDVATEEAGAQDAISFDDYLEELATGGSDLRLPKPLSFPSATHLVWSKRRLSNNEDAFRVWFHETWFCRSLVGRMRRLTKFFVGLFWLELTYLVCNRTNIMTEPLAVLREFRIFCLCRLASISILAAWLVIVGSCKWVQREAKLTQRLLLAFWCLLLSLVIVSYGSLPFLFKAIDNSRACSFPLSGLSRNVVFLDCFPVCMVLMMVHPFTFVQSCVFPVLMGVLVFFIEPKLPAPDPERTVAAPGDTQRVLNNVLVKIIFLISSMVCTVLACLQEANLRDRHQAQYTVNNARQKVEGILGNLLPPKVLEELHANSEARPQHHFSNATVVQSDLVGFTRLASIRDPADVVKIICDLFGIYDVLADKHDIYKVETVGDAYIAAQAEEPLSKTNSPLSMVLFGLDLVEATRRWARVRSEDVSCRVGVHTGECVGGVVGTNMQRYHLFGHLMTLLEVMESTAPSGRVHVSSACKRAVEMERLSRRDVHFPSEDVLFEERRGAQLSTSKGEVHSFAEVGGPTFLVCRTVPRMGSVDVDRHEEP</sequence>
<evidence type="ECO:0000313" key="10">
    <source>
        <dbReference type="EMBL" id="CAE4606659.1"/>
    </source>
</evidence>
<evidence type="ECO:0000256" key="4">
    <source>
        <dbReference type="ARBA" id="ARBA00022989"/>
    </source>
</evidence>
<feature type="transmembrane region" description="Helical" evidence="8">
    <location>
        <begin position="151"/>
        <end position="172"/>
    </location>
</feature>
<evidence type="ECO:0000259" key="9">
    <source>
        <dbReference type="PROSITE" id="PS50125"/>
    </source>
</evidence>
<dbReference type="GO" id="GO:0007168">
    <property type="term" value="P:receptor guanylyl cyclase signaling pathway"/>
    <property type="evidence" value="ECO:0007669"/>
    <property type="project" value="TreeGrafter"/>
</dbReference>
<feature type="transmembrane region" description="Helical" evidence="8">
    <location>
        <begin position="723"/>
        <end position="743"/>
    </location>
</feature>
<feature type="transmembrane region" description="Helical" evidence="8">
    <location>
        <begin position="787"/>
        <end position="804"/>
    </location>
</feature>
<dbReference type="CDD" id="cd07302">
    <property type="entry name" value="CHD"/>
    <property type="match status" value="2"/>
</dbReference>
<feature type="transmembrane region" description="Helical" evidence="8">
    <location>
        <begin position="88"/>
        <end position="111"/>
    </location>
</feature>
<evidence type="ECO:0000256" key="7">
    <source>
        <dbReference type="SAM" id="MobiDB-lite"/>
    </source>
</evidence>
<feature type="compositionally biased region" description="Acidic residues" evidence="7">
    <location>
        <begin position="29"/>
        <end position="41"/>
    </location>
</feature>
<keyword evidence="3" id="KW-0547">Nucleotide-binding</keyword>
<keyword evidence="5 8" id="KW-0472">Membrane</keyword>
<proteinExistence type="predicted"/>
<dbReference type="GO" id="GO:0000166">
    <property type="term" value="F:nucleotide binding"/>
    <property type="evidence" value="ECO:0007669"/>
    <property type="project" value="UniProtKB-KW"/>
</dbReference>
<keyword evidence="6" id="KW-0456">Lyase</keyword>
<feature type="transmembrane region" description="Helical" evidence="8">
    <location>
        <begin position="252"/>
        <end position="272"/>
    </location>
</feature>
<evidence type="ECO:0000256" key="6">
    <source>
        <dbReference type="ARBA" id="ARBA00023239"/>
    </source>
</evidence>
<comment type="subcellular location">
    <subcellularLocation>
        <location evidence="1">Membrane</location>
    </subcellularLocation>
</comment>